<organism evidence="18 19">
    <name type="scientific">Halobacillus aidingensis</name>
    <dbReference type="NCBI Taxonomy" id="240303"/>
    <lineage>
        <taxon>Bacteria</taxon>
        <taxon>Bacillati</taxon>
        <taxon>Bacillota</taxon>
        <taxon>Bacilli</taxon>
        <taxon>Bacillales</taxon>
        <taxon>Bacillaceae</taxon>
        <taxon>Halobacillus</taxon>
    </lineage>
</organism>
<dbReference type="Pfam" id="PF00270">
    <property type="entry name" value="DEAD"/>
    <property type="match status" value="1"/>
</dbReference>
<name>A0A1H0MZQ6_HALAD</name>
<dbReference type="InterPro" id="IPR047112">
    <property type="entry name" value="RecG/Mfd"/>
</dbReference>
<dbReference type="Pfam" id="PF19833">
    <property type="entry name" value="RecG_dom3_C"/>
    <property type="match status" value="1"/>
</dbReference>
<dbReference type="SUPFAM" id="SSF50249">
    <property type="entry name" value="Nucleic acid-binding proteins"/>
    <property type="match status" value="1"/>
</dbReference>
<feature type="domain" description="Helicase C-terminal" evidence="17">
    <location>
        <begin position="450"/>
        <end position="610"/>
    </location>
</feature>
<dbReference type="SUPFAM" id="SSF52540">
    <property type="entry name" value="P-loop containing nucleoside triphosphate hydrolases"/>
    <property type="match status" value="2"/>
</dbReference>
<dbReference type="GO" id="GO:0005524">
    <property type="term" value="F:ATP binding"/>
    <property type="evidence" value="ECO:0007669"/>
    <property type="project" value="UniProtKB-KW"/>
</dbReference>
<dbReference type="InterPro" id="IPR004609">
    <property type="entry name" value="ATP-dep_DNA_helicase_RecG"/>
</dbReference>
<dbReference type="PROSITE" id="PS51192">
    <property type="entry name" value="HELICASE_ATP_BIND_1"/>
    <property type="match status" value="1"/>
</dbReference>
<dbReference type="EMBL" id="FNIZ01000008">
    <property type="protein sequence ID" value="SDO85887.1"/>
    <property type="molecule type" value="Genomic_DNA"/>
</dbReference>
<reference evidence="19" key="1">
    <citation type="submission" date="2016-10" db="EMBL/GenBank/DDBJ databases">
        <authorList>
            <person name="Varghese N."/>
            <person name="Submissions S."/>
        </authorList>
    </citation>
    <scope>NUCLEOTIDE SEQUENCE [LARGE SCALE GENOMIC DNA]</scope>
    <source>
        <strain evidence="19">CGMCC 1.3703</strain>
    </source>
</reference>
<evidence type="ECO:0000256" key="2">
    <source>
        <dbReference type="ARBA" id="ARBA00017846"/>
    </source>
</evidence>
<evidence type="ECO:0000256" key="7">
    <source>
        <dbReference type="ARBA" id="ARBA00022840"/>
    </source>
</evidence>
<evidence type="ECO:0000259" key="16">
    <source>
        <dbReference type="PROSITE" id="PS51192"/>
    </source>
</evidence>
<dbReference type="InterPro" id="IPR014001">
    <property type="entry name" value="Helicase_ATP-bd"/>
</dbReference>
<dbReference type="Pfam" id="PF00271">
    <property type="entry name" value="Helicase_C"/>
    <property type="match status" value="1"/>
</dbReference>
<evidence type="ECO:0000256" key="11">
    <source>
        <dbReference type="ARBA" id="ARBA00023235"/>
    </source>
</evidence>
<keyword evidence="4 15" id="KW-0227">DNA damage</keyword>
<dbReference type="Gene3D" id="2.40.50.140">
    <property type="entry name" value="Nucleic acid-binding proteins"/>
    <property type="match status" value="1"/>
</dbReference>
<evidence type="ECO:0000256" key="14">
    <source>
        <dbReference type="ARBA" id="ARBA00048988"/>
    </source>
</evidence>
<dbReference type="InterPro" id="IPR012340">
    <property type="entry name" value="NA-bd_OB-fold"/>
</dbReference>
<evidence type="ECO:0000256" key="3">
    <source>
        <dbReference type="ARBA" id="ARBA00022741"/>
    </source>
</evidence>
<keyword evidence="19" id="KW-1185">Reference proteome</keyword>
<keyword evidence="6 15" id="KW-0347">Helicase</keyword>
<evidence type="ECO:0000313" key="19">
    <source>
        <dbReference type="Proteomes" id="UP000198860"/>
    </source>
</evidence>
<evidence type="ECO:0000256" key="1">
    <source>
        <dbReference type="ARBA" id="ARBA00007504"/>
    </source>
</evidence>
<proteinExistence type="inferred from homology"/>
<comment type="similarity">
    <text evidence="1 15">Belongs to the helicase family. RecG subfamily.</text>
</comment>
<comment type="catalytic activity">
    <reaction evidence="14 15">
        <text>ATP + H2O = ADP + phosphate + H(+)</text>
        <dbReference type="Rhea" id="RHEA:13065"/>
        <dbReference type="ChEBI" id="CHEBI:15377"/>
        <dbReference type="ChEBI" id="CHEBI:15378"/>
        <dbReference type="ChEBI" id="CHEBI:30616"/>
        <dbReference type="ChEBI" id="CHEBI:43474"/>
        <dbReference type="ChEBI" id="CHEBI:456216"/>
        <dbReference type="EC" id="5.6.2.4"/>
    </reaction>
</comment>
<dbReference type="CDD" id="cd17992">
    <property type="entry name" value="DEXHc_RecG"/>
    <property type="match status" value="1"/>
</dbReference>
<keyword evidence="9 15" id="KW-0233">DNA recombination</keyword>
<dbReference type="EC" id="5.6.2.4" evidence="13 15"/>
<evidence type="ECO:0000256" key="4">
    <source>
        <dbReference type="ARBA" id="ARBA00022763"/>
    </source>
</evidence>
<dbReference type="InterPro" id="IPR027417">
    <property type="entry name" value="P-loop_NTPase"/>
</dbReference>
<comment type="function">
    <text evidence="15">Plays a critical role in recombination and DNA repair. Helps process Holliday junction intermediates to mature products by catalyzing branch migration. Has replication fork regression activity, unwinds stalled or blocked replication forks to make a HJ that can be resolved. Has a DNA unwinding activity characteristic of a DNA helicase with 3'-5' polarity.</text>
</comment>
<dbReference type="NCBIfam" id="NF008165">
    <property type="entry name" value="PRK10917.1-3"/>
    <property type="match status" value="1"/>
</dbReference>
<evidence type="ECO:0000256" key="12">
    <source>
        <dbReference type="ARBA" id="ARBA00034617"/>
    </source>
</evidence>
<evidence type="ECO:0000259" key="17">
    <source>
        <dbReference type="PROSITE" id="PS51194"/>
    </source>
</evidence>
<evidence type="ECO:0000313" key="18">
    <source>
        <dbReference type="EMBL" id="SDO85887.1"/>
    </source>
</evidence>
<evidence type="ECO:0000256" key="15">
    <source>
        <dbReference type="RuleBase" id="RU363016"/>
    </source>
</evidence>
<accession>A0A1H0MZQ6</accession>
<keyword evidence="11" id="KW-0413">Isomerase</keyword>
<dbReference type="AlphaFoldDB" id="A0A1H0MZQ6"/>
<dbReference type="Gene3D" id="3.40.50.300">
    <property type="entry name" value="P-loop containing nucleotide triphosphate hydrolases"/>
    <property type="match status" value="2"/>
</dbReference>
<sequence>MNDVLHQSISEVKGVGDKLRLQLNELGLFTVEDLLFYFPHRYDSYEVKPLTELTHNEKATIEGEIVSEPALSFYGRKKSRLTFTLQVDQFAVKAVMFNRAFAKKQLNQGDTVTVTGKWDQQRLQITVSQFKKGESKSQEPIQPVYTLKEGVNLNTLRKVIKNALDDYSVDLPDILPEDLALAYKLPDRPSALNQMHYPETRVMLKHAKRRFIYEEFLVFQLKMQLLRKHNRESTSGIVQTYDNDQLTAFVQSLPFELTSAQKRSLAEILNDMKSPHRMNRLLQGDVGSGKTAVAAIALYASITAGQQGALMVPTEILAEQHYHSLQQMFEGRAKVALLTGSIKGKRRREILEAVEQNEIDILVGTHALIQDEVVFKNLGFVIVDEQHRFGVEQRRALRDKGLSPDVLFMTATPIPRTLAITAFGDMDVSVIDEMPAGRKPVDTYWVKGEMTNRVLSFIQKEIDQGHQAYVICPLIEESDQLDIQNAIDLYDQLSAVFEPSTSVGLMHGRLHNEEKESVMQQFAANELKILVSTTVVEVGVNVPNATVMVIYDAQRFGLSQLHQLRGRVGRGADQSYCILLGDPKGDVGKERMRIMTETNDGFELSEQDLKLRGPGDFFGKKQSGLPEFKVGDMVHDYRALETARKDAAEMIMENMLDNDERYKTLKEHVYSDQHLLGNVLD</sequence>
<evidence type="ECO:0000256" key="13">
    <source>
        <dbReference type="ARBA" id="ARBA00034808"/>
    </source>
</evidence>
<dbReference type="NCBIfam" id="NF008168">
    <property type="entry name" value="PRK10917.2-2"/>
    <property type="match status" value="1"/>
</dbReference>
<dbReference type="InterPro" id="IPR033454">
    <property type="entry name" value="RecG_wedge"/>
</dbReference>
<dbReference type="PANTHER" id="PTHR47964:SF1">
    <property type="entry name" value="ATP-DEPENDENT DNA HELICASE HOMOLOG RECG, CHLOROPLASTIC"/>
    <property type="match status" value="1"/>
</dbReference>
<keyword evidence="8" id="KW-0238">DNA-binding</keyword>
<dbReference type="SMART" id="SM00487">
    <property type="entry name" value="DEXDc"/>
    <property type="match status" value="1"/>
</dbReference>
<evidence type="ECO:0000256" key="6">
    <source>
        <dbReference type="ARBA" id="ARBA00022806"/>
    </source>
</evidence>
<gene>
    <name evidence="18" type="ORF">SAMN05421677_108190</name>
</gene>
<comment type="catalytic activity">
    <reaction evidence="12 15">
        <text>Couples ATP hydrolysis with the unwinding of duplex DNA by translocating in the 3'-5' direction.</text>
        <dbReference type="EC" id="5.6.2.4"/>
    </reaction>
</comment>
<keyword evidence="5 15" id="KW-0378">Hydrolase</keyword>
<dbReference type="PANTHER" id="PTHR47964">
    <property type="entry name" value="ATP-DEPENDENT DNA HELICASE HOMOLOG RECG, CHLOROPLASTIC"/>
    <property type="match status" value="1"/>
</dbReference>
<dbReference type="InterPro" id="IPR011545">
    <property type="entry name" value="DEAD/DEAH_box_helicase_dom"/>
</dbReference>
<dbReference type="PROSITE" id="PS51194">
    <property type="entry name" value="HELICASE_CTER"/>
    <property type="match status" value="1"/>
</dbReference>
<dbReference type="SMART" id="SM00490">
    <property type="entry name" value="HELICc"/>
    <property type="match status" value="2"/>
</dbReference>
<dbReference type="GO" id="GO:0006281">
    <property type="term" value="P:DNA repair"/>
    <property type="evidence" value="ECO:0007669"/>
    <property type="project" value="UniProtKB-UniRule"/>
</dbReference>
<dbReference type="GO" id="GO:0003677">
    <property type="term" value="F:DNA binding"/>
    <property type="evidence" value="ECO:0007669"/>
    <property type="project" value="UniProtKB-KW"/>
</dbReference>
<dbReference type="CDD" id="cd04488">
    <property type="entry name" value="RecG_wedge_OBF"/>
    <property type="match status" value="1"/>
</dbReference>
<evidence type="ECO:0000256" key="9">
    <source>
        <dbReference type="ARBA" id="ARBA00023172"/>
    </source>
</evidence>
<protein>
    <recommendedName>
        <fullName evidence="2 15">ATP-dependent DNA helicase RecG</fullName>
        <ecNumber evidence="13 15">5.6.2.4</ecNumber>
    </recommendedName>
</protein>
<feature type="domain" description="Helicase ATP-binding" evidence="16">
    <location>
        <begin position="271"/>
        <end position="431"/>
    </location>
</feature>
<dbReference type="GO" id="GO:0016887">
    <property type="term" value="F:ATP hydrolysis activity"/>
    <property type="evidence" value="ECO:0007669"/>
    <property type="project" value="RHEA"/>
</dbReference>
<keyword evidence="3 15" id="KW-0547">Nucleotide-binding</keyword>
<evidence type="ECO:0000256" key="5">
    <source>
        <dbReference type="ARBA" id="ARBA00022801"/>
    </source>
</evidence>
<dbReference type="GO" id="GO:0006310">
    <property type="term" value="P:DNA recombination"/>
    <property type="evidence" value="ECO:0007669"/>
    <property type="project" value="UniProtKB-UniRule"/>
</dbReference>
<keyword evidence="10 15" id="KW-0234">DNA repair</keyword>
<dbReference type="Pfam" id="PF17191">
    <property type="entry name" value="RecG_wedge"/>
    <property type="match status" value="1"/>
</dbReference>
<dbReference type="NCBIfam" id="TIGR00643">
    <property type="entry name" value="recG"/>
    <property type="match status" value="1"/>
</dbReference>
<evidence type="ECO:0000256" key="8">
    <source>
        <dbReference type="ARBA" id="ARBA00023125"/>
    </source>
</evidence>
<keyword evidence="7 15" id="KW-0067">ATP-binding</keyword>
<dbReference type="CDD" id="cd18811">
    <property type="entry name" value="SF2_C_RecG"/>
    <property type="match status" value="1"/>
</dbReference>
<dbReference type="InterPro" id="IPR001650">
    <property type="entry name" value="Helicase_C-like"/>
</dbReference>
<dbReference type="STRING" id="240303.SAMN05421677_108190"/>
<evidence type="ECO:0000256" key="10">
    <source>
        <dbReference type="ARBA" id="ARBA00023204"/>
    </source>
</evidence>
<dbReference type="GO" id="GO:0043138">
    <property type="term" value="F:3'-5' DNA helicase activity"/>
    <property type="evidence" value="ECO:0007669"/>
    <property type="project" value="UniProtKB-EC"/>
</dbReference>
<dbReference type="InterPro" id="IPR045562">
    <property type="entry name" value="RecG_dom3_C"/>
</dbReference>
<dbReference type="Proteomes" id="UP000198860">
    <property type="component" value="Unassembled WGS sequence"/>
</dbReference>